<dbReference type="Gene3D" id="1.20.1250.20">
    <property type="entry name" value="MFS general substrate transporter like domains"/>
    <property type="match status" value="1"/>
</dbReference>
<feature type="transmembrane region" description="Helical" evidence="7">
    <location>
        <begin position="305"/>
        <end position="325"/>
    </location>
</feature>
<feature type="transmembrane region" description="Helical" evidence="7">
    <location>
        <begin position="400"/>
        <end position="424"/>
    </location>
</feature>
<feature type="transmembrane region" description="Helical" evidence="7">
    <location>
        <begin position="128"/>
        <end position="146"/>
    </location>
</feature>
<keyword evidence="4 7" id="KW-0812">Transmembrane</keyword>
<evidence type="ECO:0000256" key="6">
    <source>
        <dbReference type="ARBA" id="ARBA00023136"/>
    </source>
</evidence>
<comment type="similarity">
    <text evidence="2">Belongs to the major facilitator superfamily. Sugar transporter (TC 2.A.1.1) family.</text>
</comment>
<evidence type="ECO:0000259" key="8">
    <source>
        <dbReference type="PROSITE" id="PS50850"/>
    </source>
</evidence>
<dbReference type="PROSITE" id="PS00216">
    <property type="entry name" value="SUGAR_TRANSPORT_1"/>
    <property type="match status" value="1"/>
</dbReference>
<sequence length="544" mass="60448">MCQTRMGEPKVEREHVEVVEDDGELHGRAIQQQEHSRTYWQTLQQDPKLLGWIGLMLWMLIIRGFENQASGTLISVTQFKRRFGVEDENGDYFIDTKWQSALSGGPLAAGIIGAWVASILADLFGFKWVLIGAASINLASIGIEFASTSIQMFFAGKMINLCAIGIMQNLCTAYVADIAPLAIRASAIGFCNLSQCIGPFICAIMANSTGNWTSDWSWKSLVCAQWGFAGVGYVFQFFMPESPVHLVRMNKLEKASNVLNRLYRDPSDADGHLERIKITLAEAETNKEGSSFLECFRGTNLRRTIIAIIPFMGQGMSGLAFVNSYGPLMYQYMGVSDKKSFQIQIGSQILSISGAILSFLISDFVGRRVMFITGCTAITTVLFCMAIAGCFPEKESAATAAVGFLTMYNFFFNAGVGSMAYILAGEVPTSVLRTKTLAISMCLEQAVLTMWTFVCPYIINPGYGNLNAKVGFIFGSLMVVWVVLAFFLIPETRGRTYEELDEMFMNHVPARKFRKYKTVAEARAAESYQVERKNKEMYEYAEEA</sequence>
<protein>
    <submittedName>
        <fullName evidence="9">ARAD1C05104p</fullName>
    </submittedName>
</protein>
<reference evidence="9" key="1">
    <citation type="submission" date="2014-02" db="EMBL/GenBank/DDBJ databases">
        <authorList>
            <person name="Genoscope - CEA"/>
        </authorList>
    </citation>
    <scope>NUCLEOTIDE SEQUENCE</scope>
    <source>
        <strain evidence="9">LS3</strain>
    </source>
</reference>
<comment type="subcellular location">
    <subcellularLocation>
        <location evidence="1">Membrane</location>
        <topology evidence="1">Multi-pass membrane protein</topology>
    </subcellularLocation>
</comment>
<evidence type="ECO:0000256" key="4">
    <source>
        <dbReference type="ARBA" id="ARBA00022692"/>
    </source>
</evidence>
<dbReference type="InterPro" id="IPR020846">
    <property type="entry name" value="MFS_dom"/>
</dbReference>
<organism evidence="9">
    <name type="scientific">Blastobotrys adeninivorans</name>
    <name type="common">Yeast</name>
    <name type="synonym">Arxula adeninivorans</name>
    <dbReference type="NCBI Taxonomy" id="409370"/>
    <lineage>
        <taxon>Eukaryota</taxon>
        <taxon>Fungi</taxon>
        <taxon>Dikarya</taxon>
        <taxon>Ascomycota</taxon>
        <taxon>Saccharomycotina</taxon>
        <taxon>Dipodascomycetes</taxon>
        <taxon>Dipodascales</taxon>
        <taxon>Trichomonascaceae</taxon>
        <taxon>Blastobotrys</taxon>
    </lineage>
</organism>
<dbReference type="InterPro" id="IPR005829">
    <property type="entry name" value="Sugar_transporter_CS"/>
</dbReference>
<dbReference type="PROSITE" id="PS50850">
    <property type="entry name" value="MFS"/>
    <property type="match status" value="1"/>
</dbReference>
<name>A0A060T5F7_BLAAD</name>
<dbReference type="FunFam" id="1.20.1250.20:FF:000078">
    <property type="entry name" value="MFS maltose transporter, putative"/>
    <property type="match status" value="1"/>
</dbReference>
<keyword evidence="3" id="KW-0813">Transport</keyword>
<evidence type="ECO:0000256" key="1">
    <source>
        <dbReference type="ARBA" id="ARBA00004141"/>
    </source>
</evidence>
<dbReference type="EMBL" id="HG937693">
    <property type="protein sequence ID" value="CDP34117.1"/>
    <property type="molecule type" value="Genomic_DNA"/>
</dbReference>
<feature type="domain" description="Major facilitator superfamily (MFS) profile" evidence="8">
    <location>
        <begin position="52"/>
        <end position="493"/>
    </location>
</feature>
<evidence type="ECO:0000256" key="5">
    <source>
        <dbReference type="ARBA" id="ARBA00022989"/>
    </source>
</evidence>
<evidence type="ECO:0000256" key="7">
    <source>
        <dbReference type="SAM" id="Phobius"/>
    </source>
</evidence>
<keyword evidence="6 7" id="KW-0472">Membrane</keyword>
<dbReference type="SUPFAM" id="SSF103473">
    <property type="entry name" value="MFS general substrate transporter"/>
    <property type="match status" value="1"/>
</dbReference>
<dbReference type="GO" id="GO:0005351">
    <property type="term" value="F:carbohydrate:proton symporter activity"/>
    <property type="evidence" value="ECO:0007669"/>
    <property type="project" value="TreeGrafter"/>
</dbReference>
<proteinExistence type="inferred from homology"/>
<dbReference type="InterPro" id="IPR050360">
    <property type="entry name" value="MFS_Sugar_Transporters"/>
</dbReference>
<feature type="transmembrane region" description="Helical" evidence="7">
    <location>
        <begin position="345"/>
        <end position="362"/>
    </location>
</feature>
<accession>A0A060T5F7</accession>
<dbReference type="Pfam" id="PF00083">
    <property type="entry name" value="Sugar_tr"/>
    <property type="match status" value="1"/>
</dbReference>
<feature type="transmembrane region" description="Helical" evidence="7">
    <location>
        <begin position="101"/>
        <end position="121"/>
    </location>
</feature>
<keyword evidence="5 7" id="KW-1133">Transmembrane helix</keyword>
<dbReference type="PANTHER" id="PTHR48022">
    <property type="entry name" value="PLASTIDIC GLUCOSE TRANSPORTER 4"/>
    <property type="match status" value="1"/>
</dbReference>
<reference evidence="9" key="2">
    <citation type="submission" date="2014-06" db="EMBL/GenBank/DDBJ databases">
        <title>The complete genome of Blastobotrys (Arxula) adeninivorans LS3 - a yeast of biotechnological interest.</title>
        <authorList>
            <person name="Kunze G."/>
            <person name="Gaillardin C."/>
            <person name="Czernicka M."/>
            <person name="Durrens P."/>
            <person name="Martin T."/>
            <person name="Boer E."/>
            <person name="Gabaldon T."/>
            <person name="Cruz J."/>
            <person name="Talla E."/>
            <person name="Marck C."/>
            <person name="Goffeau A."/>
            <person name="Barbe V."/>
            <person name="Baret P."/>
            <person name="Baronian K."/>
            <person name="Beier S."/>
            <person name="Bleykasten C."/>
            <person name="Bode R."/>
            <person name="Casaregola S."/>
            <person name="Despons L."/>
            <person name="Fairhead C."/>
            <person name="Giersberg M."/>
            <person name="Gierski P."/>
            <person name="Hahnel U."/>
            <person name="Hartmann A."/>
            <person name="Jankowska D."/>
            <person name="Jubin C."/>
            <person name="Jung P."/>
            <person name="Lafontaine I."/>
            <person name="Leh-Louis V."/>
            <person name="Lemaire M."/>
            <person name="Marcet-Houben M."/>
            <person name="Mascher M."/>
            <person name="Morel G."/>
            <person name="Richard G.-F."/>
            <person name="Riechen J."/>
            <person name="Sacerdot C."/>
            <person name="Sarkar A."/>
            <person name="Savel G."/>
            <person name="Schacherer J."/>
            <person name="Sherman D."/>
            <person name="Straub M.-L."/>
            <person name="Stein N."/>
            <person name="Thierry A."/>
            <person name="Trautwein-Schult A."/>
            <person name="Westhof E."/>
            <person name="Worch S."/>
            <person name="Dujon B."/>
            <person name="Souciet J.-L."/>
            <person name="Wincker P."/>
            <person name="Scholz U."/>
            <person name="Neuveglise N."/>
        </authorList>
    </citation>
    <scope>NUCLEOTIDE SEQUENCE</scope>
    <source>
        <strain evidence="9">LS3</strain>
    </source>
</reference>
<feature type="transmembrane region" description="Helical" evidence="7">
    <location>
        <begin position="471"/>
        <end position="489"/>
    </location>
</feature>
<dbReference type="PANTHER" id="PTHR48022:SF22">
    <property type="entry name" value="MAJOR FACILITATOR SUPERFAMILY (MFS) PROFILE DOMAIN-CONTAINING PROTEIN"/>
    <property type="match status" value="1"/>
</dbReference>
<feature type="transmembrane region" description="Helical" evidence="7">
    <location>
        <begin position="436"/>
        <end position="459"/>
    </location>
</feature>
<dbReference type="InterPro" id="IPR005828">
    <property type="entry name" value="MFS_sugar_transport-like"/>
</dbReference>
<gene>
    <name evidence="9" type="ORF">GNLVRS02_ARAD1C05104g</name>
</gene>
<dbReference type="GO" id="GO:0016020">
    <property type="term" value="C:membrane"/>
    <property type="evidence" value="ECO:0007669"/>
    <property type="project" value="UniProtKB-SubCell"/>
</dbReference>
<dbReference type="InterPro" id="IPR036259">
    <property type="entry name" value="MFS_trans_sf"/>
</dbReference>
<evidence type="ECO:0000256" key="3">
    <source>
        <dbReference type="ARBA" id="ARBA00022448"/>
    </source>
</evidence>
<dbReference type="AlphaFoldDB" id="A0A060T5F7"/>
<evidence type="ECO:0000256" key="2">
    <source>
        <dbReference type="ARBA" id="ARBA00010992"/>
    </source>
</evidence>
<feature type="transmembrane region" description="Helical" evidence="7">
    <location>
        <begin position="369"/>
        <end position="388"/>
    </location>
</feature>
<evidence type="ECO:0000313" key="9">
    <source>
        <dbReference type="EMBL" id="CDP34117.1"/>
    </source>
</evidence>
<dbReference type="PhylomeDB" id="A0A060T5F7"/>